<evidence type="ECO:0000256" key="6">
    <source>
        <dbReference type="SAM" id="MobiDB-lite"/>
    </source>
</evidence>
<evidence type="ECO:0000256" key="1">
    <source>
        <dbReference type="ARBA" id="ARBA00001678"/>
    </source>
</evidence>
<dbReference type="InterPro" id="IPR045053">
    <property type="entry name" value="MAN-like"/>
</dbReference>
<evidence type="ECO:0000259" key="8">
    <source>
        <dbReference type="Pfam" id="PF26410"/>
    </source>
</evidence>
<keyword evidence="10" id="KW-1185">Reference proteome</keyword>
<feature type="signal peptide" evidence="7">
    <location>
        <begin position="1"/>
        <end position="25"/>
    </location>
</feature>
<evidence type="ECO:0000256" key="7">
    <source>
        <dbReference type="SAM" id="SignalP"/>
    </source>
</evidence>
<dbReference type="InterPro" id="IPR001547">
    <property type="entry name" value="Glyco_hydro_5"/>
</dbReference>
<evidence type="ECO:0000256" key="4">
    <source>
        <dbReference type="ARBA" id="ARBA00022801"/>
    </source>
</evidence>
<dbReference type="AlphaFoldDB" id="A0A7I8IQX6"/>
<evidence type="ECO:0000256" key="5">
    <source>
        <dbReference type="ARBA" id="ARBA00023295"/>
    </source>
</evidence>
<organism evidence="9">
    <name type="scientific">Spirodela intermedia</name>
    <name type="common">Intermediate duckweed</name>
    <dbReference type="NCBI Taxonomy" id="51605"/>
    <lineage>
        <taxon>Eukaryota</taxon>
        <taxon>Viridiplantae</taxon>
        <taxon>Streptophyta</taxon>
        <taxon>Embryophyta</taxon>
        <taxon>Tracheophyta</taxon>
        <taxon>Spermatophyta</taxon>
        <taxon>Magnoliopsida</taxon>
        <taxon>Liliopsida</taxon>
        <taxon>Araceae</taxon>
        <taxon>Lemnoideae</taxon>
        <taxon>Spirodela</taxon>
    </lineage>
</organism>
<keyword evidence="5" id="KW-0326">Glycosidase</keyword>
<dbReference type="EMBL" id="CACRZD030000005">
    <property type="protein sequence ID" value="CAA6660203.1"/>
    <property type="molecule type" value="Genomic_DNA"/>
</dbReference>
<feature type="region of interest" description="Disordered" evidence="6">
    <location>
        <begin position="393"/>
        <end position="439"/>
    </location>
</feature>
<dbReference type="InterPro" id="IPR017853">
    <property type="entry name" value="GH"/>
</dbReference>
<evidence type="ECO:0000313" key="10">
    <source>
        <dbReference type="Proteomes" id="UP001189122"/>
    </source>
</evidence>
<gene>
    <name evidence="9" type="ORF">SI7747_05006622</name>
</gene>
<keyword evidence="4" id="KW-0378">Hydrolase</keyword>
<dbReference type="EC" id="3.2.1.78" evidence="3"/>
<dbReference type="FunFam" id="3.20.20.80:FF:000313">
    <property type="entry name" value="Uncharacterized protein"/>
    <property type="match status" value="1"/>
</dbReference>
<reference evidence="9 10" key="1">
    <citation type="submission" date="2019-12" db="EMBL/GenBank/DDBJ databases">
        <authorList>
            <person name="Scholz U."/>
            <person name="Mascher M."/>
            <person name="Fiebig A."/>
        </authorList>
    </citation>
    <scope>NUCLEOTIDE SEQUENCE</scope>
</reference>
<dbReference type="Gene3D" id="3.20.20.80">
    <property type="entry name" value="Glycosidases"/>
    <property type="match status" value="1"/>
</dbReference>
<keyword evidence="7" id="KW-0732">Signal</keyword>
<dbReference type="SUPFAM" id="SSF51445">
    <property type="entry name" value="(Trans)glycosidases"/>
    <property type="match status" value="1"/>
</dbReference>
<protein>
    <recommendedName>
        <fullName evidence="3">mannan endo-1,4-beta-mannosidase</fullName>
        <ecNumber evidence="3">3.2.1.78</ecNumber>
    </recommendedName>
</protein>
<comment type="similarity">
    <text evidence="2">Belongs to the glycosyl hydrolase 5 (cellulase A) family.</text>
</comment>
<dbReference type="EMBL" id="LR743592">
    <property type="protein sequence ID" value="CAA2620453.1"/>
    <property type="molecule type" value="Genomic_DNA"/>
</dbReference>
<dbReference type="PANTHER" id="PTHR31451">
    <property type="match status" value="1"/>
</dbReference>
<dbReference type="Pfam" id="PF26410">
    <property type="entry name" value="GH5_mannosidase"/>
    <property type="match status" value="1"/>
</dbReference>
<proteinExistence type="inferred from homology"/>
<evidence type="ECO:0000256" key="2">
    <source>
        <dbReference type="ARBA" id="ARBA00005641"/>
    </source>
</evidence>
<dbReference type="PANTHER" id="PTHR31451:SF59">
    <property type="entry name" value="MANNAN ENDO-1,4-BETA-MANNOSIDASE"/>
    <property type="match status" value="1"/>
</dbReference>
<evidence type="ECO:0000313" key="9">
    <source>
        <dbReference type="EMBL" id="CAA2620453.1"/>
    </source>
</evidence>
<comment type="catalytic activity">
    <reaction evidence="1">
        <text>Random hydrolysis of (1-&gt;4)-beta-D-mannosidic linkages in mannans, galactomannans and glucomannans.</text>
        <dbReference type="EC" id="3.2.1.78"/>
    </reaction>
</comment>
<sequence length="439" mass="48088">MARTGGTLCLSGVLILLALVGEVRTQQGGGGGFVRTSGAEFVLDGAPFLFNGFNAYWMMHVAAEPSERRKVSEVTWAFSDGGDGALQMSPGVYDERVFQGLDFVISEAGRHGIRLILSLVNNFDDFGGRRQYVQWARSAGVSVASDDDFYTNSVVKGYYKNHAKRVLSRLNTVTKVPYRDDPTIMAWELINEPRCQVDYSGRTVHVRLQLLYGWFRQVLGQESSSRGGDGGFYGDSAPDRKQYNPGYQVGTDFISTNQVSDVDFATIHAYPDIWLSGQGEGPQDSFVQRWMWSHWQDAMTELKKPLVFAEFGMSKRDPGYTTAERDAYIDVVYGDIYSFARAGGAFAGGLVWQLMAAGMDSYYDGYEIVLSQEPDTGGVLARQSRLMTFLRHTMSRPHGGPQSGSGAAGATGRRTGAGSPGTSAAVAMELAGTRSLDRR</sequence>
<feature type="compositionally biased region" description="Low complexity" evidence="6">
    <location>
        <begin position="410"/>
        <end position="423"/>
    </location>
</feature>
<dbReference type="GO" id="GO:0016985">
    <property type="term" value="F:mannan endo-1,4-beta-mannosidase activity"/>
    <property type="evidence" value="ECO:0007669"/>
    <property type="project" value="UniProtKB-EC"/>
</dbReference>
<feature type="chain" id="PRO_5029587601" description="mannan endo-1,4-beta-mannosidase" evidence="7">
    <location>
        <begin position="26"/>
        <end position="439"/>
    </location>
</feature>
<evidence type="ECO:0000256" key="3">
    <source>
        <dbReference type="ARBA" id="ARBA00012706"/>
    </source>
</evidence>
<accession>A0A7I8IQX6</accession>
<feature type="domain" description="Glycoside hydrolase family 5" evidence="8">
    <location>
        <begin position="85"/>
        <end position="353"/>
    </location>
</feature>
<name>A0A7I8IQX6_SPIIN</name>
<dbReference type="Proteomes" id="UP001189122">
    <property type="component" value="Unassembled WGS sequence"/>
</dbReference>